<dbReference type="PANTHER" id="PTHR42856">
    <property type="entry name" value="ACYL-COENZYME A THIOESTERASE PAAI"/>
    <property type="match status" value="1"/>
</dbReference>
<evidence type="ECO:0000313" key="5">
    <source>
        <dbReference type="Proteomes" id="UP000249130"/>
    </source>
</evidence>
<evidence type="ECO:0000259" key="3">
    <source>
        <dbReference type="Pfam" id="PF03061"/>
    </source>
</evidence>
<proteinExistence type="inferred from homology"/>
<dbReference type="FunFam" id="3.10.129.10:FF:000022">
    <property type="entry name" value="Phenylacetic acid degradation protein"/>
    <property type="match status" value="1"/>
</dbReference>
<dbReference type="AlphaFoldDB" id="A0A327KXB6"/>
<gene>
    <name evidence="4" type="primary">paaD</name>
    <name evidence="4" type="ORF">CH341_24700</name>
</gene>
<name>A0A327KXB6_9BRAD</name>
<dbReference type="EMBL" id="NPEX01000255">
    <property type="protein sequence ID" value="RAI40008.1"/>
    <property type="molecule type" value="Genomic_DNA"/>
</dbReference>
<comment type="similarity">
    <text evidence="1">Belongs to the thioesterase PaaI family.</text>
</comment>
<evidence type="ECO:0000313" key="4">
    <source>
        <dbReference type="EMBL" id="RAI40008.1"/>
    </source>
</evidence>
<dbReference type="NCBIfam" id="TIGR00369">
    <property type="entry name" value="unchar_dom_1"/>
    <property type="match status" value="1"/>
</dbReference>
<evidence type="ECO:0000256" key="1">
    <source>
        <dbReference type="ARBA" id="ARBA00008324"/>
    </source>
</evidence>
<keyword evidence="2" id="KW-0378">Hydrolase</keyword>
<dbReference type="PANTHER" id="PTHR42856:SF1">
    <property type="entry name" value="ACYL-COENZYME A THIOESTERASE PAAI"/>
    <property type="match status" value="1"/>
</dbReference>
<dbReference type="RefSeq" id="WP_111421670.1">
    <property type="nucleotide sequence ID" value="NZ_NPEX01000255.1"/>
</dbReference>
<dbReference type="InterPro" id="IPR003736">
    <property type="entry name" value="PAAI_dom"/>
</dbReference>
<dbReference type="Proteomes" id="UP000249130">
    <property type="component" value="Unassembled WGS sequence"/>
</dbReference>
<dbReference type="SUPFAM" id="SSF54637">
    <property type="entry name" value="Thioesterase/thiol ester dehydrase-isomerase"/>
    <property type="match status" value="1"/>
</dbReference>
<dbReference type="Gene3D" id="3.10.129.10">
    <property type="entry name" value="Hotdog Thioesterase"/>
    <property type="match status" value="1"/>
</dbReference>
<organism evidence="4 5">
    <name type="scientific">Rhodoplanes roseus</name>
    <dbReference type="NCBI Taxonomy" id="29409"/>
    <lineage>
        <taxon>Bacteria</taxon>
        <taxon>Pseudomonadati</taxon>
        <taxon>Pseudomonadota</taxon>
        <taxon>Alphaproteobacteria</taxon>
        <taxon>Hyphomicrobiales</taxon>
        <taxon>Nitrobacteraceae</taxon>
        <taxon>Rhodoplanes</taxon>
    </lineage>
</organism>
<dbReference type="InterPro" id="IPR029069">
    <property type="entry name" value="HotDog_dom_sf"/>
</dbReference>
<accession>A0A327KXB6</accession>
<dbReference type="NCBIfam" id="TIGR02286">
    <property type="entry name" value="PaaD"/>
    <property type="match status" value="1"/>
</dbReference>
<comment type="caution">
    <text evidence="4">The sequence shown here is derived from an EMBL/GenBank/DDBJ whole genome shotgun (WGS) entry which is preliminary data.</text>
</comment>
<dbReference type="InterPro" id="IPR011973">
    <property type="entry name" value="PaaD"/>
</dbReference>
<keyword evidence="5" id="KW-1185">Reference proteome</keyword>
<evidence type="ECO:0000256" key="2">
    <source>
        <dbReference type="ARBA" id="ARBA00022801"/>
    </source>
</evidence>
<sequence length="137" mass="14127">MWANDAACRNLGIEILAVGPGTATLAMSVKDTMVNGHDTAHGGYIFALADTAFAYACNSYGLVTVAAHCSITFIRPGPRGARLVAEAREVSRSARSGLYDVRISVDGVPIAEFRGHSRTVGGSFIDGGAAAADTPSP</sequence>
<protein>
    <submittedName>
        <fullName evidence="4">Phenylacetic acid degradation protein PaaD</fullName>
    </submittedName>
</protein>
<dbReference type="Pfam" id="PF03061">
    <property type="entry name" value="4HBT"/>
    <property type="match status" value="1"/>
</dbReference>
<dbReference type="OrthoDB" id="32575at2"/>
<reference evidence="4 5" key="1">
    <citation type="submission" date="2017-07" db="EMBL/GenBank/DDBJ databases">
        <title>Draft Genome Sequences of Select Purple Nonsulfur Bacteria.</title>
        <authorList>
            <person name="Lasarre B."/>
            <person name="Mckinlay J.B."/>
        </authorList>
    </citation>
    <scope>NUCLEOTIDE SEQUENCE [LARGE SCALE GENOMIC DNA]</scope>
    <source>
        <strain evidence="4 5">DSM 5909</strain>
    </source>
</reference>
<dbReference type="InterPro" id="IPR006683">
    <property type="entry name" value="Thioestr_dom"/>
</dbReference>
<feature type="domain" description="Thioesterase" evidence="3">
    <location>
        <begin position="38"/>
        <end position="104"/>
    </location>
</feature>
<dbReference type="InterPro" id="IPR052723">
    <property type="entry name" value="Acyl-CoA_thioesterase_PaaI"/>
</dbReference>
<dbReference type="GO" id="GO:0016289">
    <property type="term" value="F:acyl-CoA hydrolase activity"/>
    <property type="evidence" value="ECO:0007669"/>
    <property type="project" value="UniProtKB-ARBA"/>
</dbReference>
<dbReference type="CDD" id="cd03443">
    <property type="entry name" value="PaaI_thioesterase"/>
    <property type="match status" value="1"/>
</dbReference>